<gene>
    <name evidence="5" type="ORF">FSB_LOCUS5741</name>
</gene>
<keyword evidence="2" id="KW-0808">Transferase</keyword>
<dbReference type="SUPFAM" id="SSF53335">
    <property type="entry name" value="S-adenosyl-L-methionine-dependent methyltransferases"/>
    <property type="match status" value="1"/>
</dbReference>
<evidence type="ECO:0000256" key="4">
    <source>
        <dbReference type="ARBA" id="ARBA00022842"/>
    </source>
</evidence>
<dbReference type="Gene3D" id="3.40.50.150">
    <property type="entry name" value="Vaccinia Virus protein VP39"/>
    <property type="match status" value="1"/>
</dbReference>
<accession>A0A2N9ETH2</accession>
<name>A0A2N9ETH2_FAGSY</name>
<dbReference type="InterPro" id="IPR042086">
    <property type="entry name" value="MeTrfase_capping"/>
</dbReference>
<dbReference type="InterPro" id="IPR029063">
    <property type="entry name" value="SAM-dependent_MTases_sf"/>
</dbReference>
<dbReference type="GO" id="GO:0046872">
    <property type="term" value="F:metal ion binding"/>
    <property type="evidence" value="ECO:0007669"/>
    <property type="project" value="UniProtKB-KW"/>
</dbReference>
<dbReference type="Gene3D" id="1.10.1200.270">
    <property type="entry name" value="Methyltransferase, alpha-helical capping domain"/>
    <property type="match status" value="1"/>
</dbReference>
<proteinExistence type="predicted"/>
<keyword evidence="3" id="KW-0479">Metal-binding</keyword>
<dbReference type="GO" id="GO:0008168">
    <property type="term" value="F:methyltransferase activity"/>
    <property type="evidence" value="ECO:0007669"/>
    <property type="project" value="UniProtKB-KW"/>
</dbReference>
<dbReference type="Pfam" id="PF03492">
    <property type="entry name" value="Methyltransf_7"/>
    <property type="match status" value="1"/>
</dbReference>
<dbReference type="PANTHER" id="PTHR31009">
    <property type="entry name" value="S-ADENOSYL-L-METHIONINE:CARBOXYL METHYLTRANSFERASE FAMILY PROTEIN"/>
    <property type="match status" value="1"/>
</dbReference>
<dbReference type="EMBL" id="OIVN01000298">
    <property type="protein sequence ID" value="SPC77859.1"/>
    <property type="molecule type" value="Genomic_DNA"/>
</dbReference>
<dbReference type="GO" id="GO:0032259">
    <property type="term" value="P:methylation"/>
    <property type="evidence" value="ECO:0007669"/>
    <property type="project" value="UniProtKB-KW"/>
</dbReference>
<dbReference type="InterPro" id="IPR005299">
    <property type="entry name" value="MeTrfase_7"/>
</dbReference>
<dbReference type="AlphaFoldDB" id="A0A2N9ETH2"/>
<keyword evidence="4" id="KW-0460">Magnesium</keyword>
<evidence type="ECO:0000313" key="5">
    <source>
        <dbReference type="EMBL" id="SPC77859.1"/>
    </source>
</evidence>
<sequence>MVASIVKPILEESVEELYQNLFPECLKMADLGCSSGPNTVLIVSEIIDIIGTTSHNLNRPPPSLQAFLNDLPGNDFNAIFKSLESFYRKLETEKGNMFGHCFISGVPGSFYGRLFPNNSLHFIHSSYALMWISEVPKVLVSKTGEALNKGNICIAKTSPPAVFKAYFDQFERDFTLFLKSRAEELVSGGCMVLTTMGSIKSDDPLCIWEVVGLKLNDMVLEGIIEESKLGTFNLPYYATTSEEVKKVIEAEGSFTLHKLEAFKMDWDTYIKKANKGLDKQAREAIIAKDIRAVGEPILASHFGEAAMDDLFRRFKEAVLDHMVKENCQYVNLVISLTKKG</sequence>
<keyword evidence="1" id="KW-0489">Methyltransferase</keyword>
<evidence type="ECO:0000256" key="3">
    <source>
        <dbReference type="ARBA" id="ARBA00022723"/>
    </source>
</evidence>
<organism evidence="5">
    <name type="scientific">Fagus sylvatica</name>
    <name type="common">Beechnut</name>
    <dbReference type="NCBI Taxonomy" id="28930"/>
    <lineage>
        <taxon>Eukaryota</taxon>
        <taxon>Viridiplantae</taxon>
        <taxon>Streptophyta</taxon>
        <taxon>Embryophyta</taxon>
        <taxon>Tracheophyta</taxon>
        <taxon>Spermatophyta</taxon>
        <taxon>Magnoliopsida</taxon>
        <taxon>eudicotyledons</taxon>
        <taxon>Gunneridae</taxon>
        <taxon>Pentapetalae</taxon>
        <taxon>rosids</taxon>
        <taxon>fabids</taxon>
        <taxon>Fagales</taxon>
        <taxon>Fagaceae</taxon>
        <taxon>Fagus</taxon>
    </lineage>
</organism>
<reference evidence="5" key="1">
    <citation type="submission" date="2018-02" db="EMBL/GenBank/DDBJ databases">
        <authorList>
            <person name="Cohen D.B."/>
            <person name="Kent A.D."/>
        </authorList>
    </citation>
    <scope>NUCLEOTIDE SEQUENCE</scope>
</reference>
<protein>
    <submittedName>
        <fullName evidence="5">Uncharacterized protein</fullName>
    </submittedName>
</protein>
<evidence type="ECO:0000256" key="1">
    <source>
        <dbReference type="ARBA" id="ARBA00022603"/>
    </source>
</evidence>
<evidence type="ECO:0000256" key="2">
    <source>
        <dbReference type="ARBA" id="ARBA00022679"/>
    </source>
</evidence>